<keyword evidence="9" id="KW-1185">Reference proteome</keyword>
<evidence type="ECO:0000256" key="6">
    <source>
        <dbReference type="SAM" id="Phobius"/>
    </source>
</evidence>
<gene>
    <name evidence="8" type="ORF">CLHUN_17300</name>
</gene>
<evidence type="ECO:0000313" key="9">
    <source>
        <dbReference type="Proteomes" id="UP000191554"/>
    </source>
</evidence>
<reference evidence="8 9" key="1">
    <citation type="submission" date="2017-03" db="EMBL/GenBank/DDBJ databases">
        <title>Genome sequence of Clostridium hungatei DSM 14427.</title>
        <authorList>
            <person name="Poehlein A."/>
            <person name="Daniel R."/>
        </authorList>
    </citation>
    <scope>NUCLEOTIDE SEQUENCE [LARGE SCALE GENOMIC DNA]</scope>
    <source>
        <strain evidence="8 9">DSM 14427</strain>
    </source>
</reference>
<dbReference type="PANTHER" id="PTHR30287">
    <property type="entry name" value="MEMBRANE COMPONENT OF PREDICTED ABC SUPERFAMILY METABOLITE UPTAKE TRANSPORTER"/>
    <property type="match status" value="1"/>
</dbReference>
<dbReference type="InterPro" id="IPR003838">
    <property type="entry name" value="ABC3_permease_C"/>
</dbReference>
<dbReference type="InterPro" id="IPR038766">
    <property type="entry name" value="Membrane_comp_ABC_pdt"/>
</dbReference>
<feature type="transmembrane region" description="Helical" evidence="6">
    <location>
        <begin position="720"/>
        <end position="740"/>
    </location>
</feature>
<keyword evidence="3 6" id="KW-0812">Transmembrane</keyword>
<dbReference type="RefSeq" id="WP_080064174.1">
    <property type="nucleotide sequence ID" value="NZ_MZGX01000009.1"/>
</dbReference>
<protein>
    <submittedName>
        <fullName evidence="8">Outer membrane-specific lipoprotein transporter subunit LolC</fullName>
    </submittedName>
</protein>
<evidence type="ECO:0000256" key="5">
    <source>
        <dbReference type="ARBA" id="ARBA00023136"/>
    </source>
</evidence>
<evidence type="ECO:0000256" key="4">
    <source>
        <dbReference type="ARBA" id="ARBA00022989"/>
    </source>
</evidence>
<keyword evidence="5 6" id="KW-0472">Membrane</keyword>
<feature type="transmembrane region" description="Helical" evidence="6">
    <location>
        <begin position="421"/>
        <end position="440"/>
    </location>
</feature>
<evidence type="ECO:0000256" key="2">
    <source>
        <dbReference type="ARBA" id="ARBA00022475"/>
    </source>
</evidence>
<feature type="transmembrane region" description="Helical" evidence="6">
    <location>
        <begin position="628"/>
        <end position="648"/>
    </location>
</feature>
<evidence type="ECO:0000313" key="8">
    <source>
        <dbReference type="EMBL" id="OPX44431.1"/>
    </source>
</evidence>
<comment type="subcellular location">
    <subcellularLocation>
        <location evidence="1">Cell membrane</location>
        <topology evidence="1">Multi-pass membrane protein</topology>
    </subcellularLocation>
</comment>
<dbReference type="OrthoDB" id="5137249at2"/>
<evidence type="ECO:0000259" key="7">
    <source>
        <dbReference type="Pfam" id="PF02687"/>
    </source>
</evidence>
<proteinExistence type="predicted"/>
<feature type="transmembrane region" description="Helical" evidence="6">
    <location>
        <begin position="298"/>
        <end position="324"/>
    </location>
</feature>
<dbReference type="Pfam" id="PF02687">
    <property type="entry name" value="FtsX"/>
    <property type="match status" value="2"/>
</dbReference>
<dbReference type="EMBL" id="MZGX01000009">
    <property type="protein sequence ID" value="OPX44431.1"/>
    <property type="molecule type" value="Genomic_DNA"/>
</dbReference>
<feature type="domain" description="ABC3 transporter permease C-terminal" evidence="7">
    <location>
        <begin position="256"/>
        <end position="370"/>
    </location>
</feature>
<dbReference type="PANTHER" id="PTHR30287:SF1">
    <property type="entry name" value="INNER MEMBRANE PROTEIN"/>
    <property type="match status" value="1"/>
</dbReference>
<sequence>MLLKKMLRDMKNHKTQFISIFLMAFLGVFVYSGIGGEWYGLYKTSSGYYEDTNLADVWIYGNNFSKEDAASVSRVAGVRQVQRRLSLDAVADFDNSPSIKLHIIEDNSVSKFLPVSGENFSSASDGIWLDDLFARAKHLKSGDSITLSVLGKKLQKKILGTILSPEYVFATGANDIVPNHNNFGFAYLSAAALPKGINIPFTDLLVKTDSLSAPSLESSIDNALKGRYSVYLNRDDFLSYSMFSDEIQQHKAMGSVFPAVFLSIALLTILTTMTRLVNSQRTQLGTLKALGFRNKAILFHYIAYGFWLSLAGTVLGVILGPLALPRLFYGAMKTTYTLPEWKPAIPPEIFIMALLTVLMCCLTTYLACRSNLKDTPSQALRPKAPKEMKQRARDYTPVWTRLGFNLQWNLRDMARNKVRSVMAVAGALGCSALLVCAFGMQDSLDDVVQWQYKDLNRFSTKLSLAENISRDTLDSVLSQTDGEALMEGAVEIKANGRRKPGELLVTDKVSLIKYTDPGRNYMELPSDMISISYKMSRLLGVKQGDTVSWHVYGQEKWITGKIGAVYRSPVSQGITLTREMYEKLGFSFAPTAVVTNRQIDTLPTGAESIWSDRDLTESYETMTEAMSIMVYVLILAAAILAIVVLYNLGVLSFTERLRELATLKVMGFQSGKIRRLLLTQNIWLSITGVIFGIPCGKWLIDFMLSFMGDSFDMMCRLTVLNVVVSSVITCLLSIAVSFLFTGKIKRIDMVSSLKGVE</sequence>
<feature type="domain" description="ABC3 transporter permease C-terminal" evidence="7">
    <location>
        <begin position="632"/>
        <end position="747"/>
    </location>
</feature>
<organism evidence="8 9">
    <name type="scientific">Ruminiclostridium hungatei</name>
    <name type="common">Clostridium hungatei</name>
    <dbReference type="NCBI Taxonomy" id="48256"/>
    <lineage>
        <taxon>Bacteria</taxon>
        <taxon>Bacillati</taxon>
        <taxon>Bacillota</taxon>
        <taxon>Clostridia</taxon>
        <taxon>Eubacteriales</taxon>
        <taxon>Oscillospiraceae</taxon>
        <taxon>Ruminiclostridium</taxon>
    </lineage>
</organism>
<feature type="transmembrane region" description="Helical" evidence="6">
    <location>
        <begin position="344"/>
        <end position="368"/>
    </location>
</feature>
<keyword evidence="2" id="KW-1003">Cell membrane</keyword>
<name>A0A1V4SMH7_RUMHU</name>
<feature type="transmembrane region" description="Helical" evidence="6">
    <location>
        <begin position="682"/>
        <end position="700"/>
    </location>
</feature>
<dbReference type="AlphaFoldDB" id="A0A1V4SMH7"/>
<dbReference type="Proteomes" id="UP000191554">
    <property type="component" value="Unassembled WGS sequence"/>
</dbReference>
<comment type="caution">
    <text evidence="8">The sequence shown here is derived from an EMBL/GenBank/DDBJ whole genome shotgun (WGS) entry which is preliminary data.</text>
</comment>
<keyword evidence="4 6" id="KW-1133">Transmembrane helix</keyword>
<evidence type="ECO:0000256" key="3">
    <source>
        <dbReference type="ARBA" id="ARBA00022692"/>
    </source>
</evidence>
<dbReference type="STRING" id="48256.CLHUN_17300"/>
<keyword evidence="8" id="KW-0449">Lipoprotein</keyword>
<evidence type="ECO:0000256" key="1">
    <source>
        <dbReference type="ARBA" id="ARBA00004651"/>
    </source>
</evidence>
<dbReference type="GO" id="GO:0005886">
    <property type="term" value="C:plasma membrane"/>
    <property type="evidence" value="ECO:0007669"/>
    <property type="project" value="UniProtKB-SubCell"/>
</dbReference>
<accession>A0A1V4SMH7</accession>
<feature type="transmembrane region" description="Helical" evidence="6">
    <location>
        <begin position="256"/>
        <end position="277"/>
    </location>
</feature>